<evidence type="ECO:0000313" key="2">
    <source>
        <dbReference type="WBParaSite" id="GPLIN_000413000"/>
    </source>
</evidence>
<evidence type="ECO:0000313" key="1">
    <source>
        <dbReference type="Proteomes" id="UP000050741"/>
    </source>
</evidence>
<dbReference type="WBParaSite" id="GPLIN_000413000">
    <property type="protein sequence ID" value="GPLIN_000413000"/>
    <property type="gene ID" value="GPLIN_000413000"/>
</dbReference>
<reference evidence="2" key="2">
    <citation type="submission" date="2016-06" db="UniProtKB">
        <authorList>
            <consortium name="WormBaseParasite"/>
        </authorList>
    </citation>
    <scope>IDENTIFICATION</scope>
</reference>
<reference evidence="1" key="1">
    <citation type="submission" date="2014-05" db="EMBL/GenBank/DDBJ databases">
        <title>The genome and life-stage specific transcriptomes of Globodera pallida elucidate key aspects of plant parasitism by a cyst nematode.</title>
        <authorList>
            <person name="Cotton J.A."/>
            <person name="Lilley C.J."/>
            <person name="Jones L.M."/>
            <person name="Kikuchi T."/>
            <person name="Reid A.J."/>
            <person name="Thorpe P."/>
            <person name="Tsai I.J."/>
            <person name="Beasley H."/>
            <person name="Blok V."/>
            <person name="Cock P.J.A."/>
            <person name="Van den Akker S.E."/>
            <person name="Holroyd N."/>
            <person name="Hunt M."/>
            <person name="Mantelin S."/>
            <person name="Naghra H."/>
            <person name="Pain A."/>
            <person name="Palomares-Rius J.E."/>
            <person name="Zarowiecki M."/>
            <person name="Berriman M."/>
            <person name="Jones J.T."/>
            <person name="Urwin P.E."/>
        </authorList>
    </citation>
    <scope>NUCLEOTIDE SEQUENCE [LARGE SCALE GENOMIC DNA]</scope>
    <source>
        <strain evidence="1">Lindley</strain>
    </source>
</reference>
<organism evidence="1 2">
    <name type="scientific">Globodera pallida</name>
    <name type="common">Potato cyst nematode worm</name>
    <name type="synonym">Heterodera pallida</name>
    <dbReference type="NCBI Taxonomy" id="36090"/>
    <lineage>
        <taxon>Eukaryota</taxon>
        <taxon>Metazoa</taxon>
        <taxon>Ecdysozoa</taxon>
        <taxon>Nematoda</taxon>
        <taxon>Chromadorea</taxon>
        <taxon>Rhabditida</taxon>
        <taxon>Tylenchina</taxon>
        <taxon>Tylenchomorpha</taxon>
        <taxon>Tylenchoidea</taxon>
        <taxon>Heteroderidae</taxon>
        <taxon>Heteroderinae</taxon>
        <taxon>Globodera</taxon>
    </lineage>
</organism>
<sequence>MAKLSHFFKNCSITFKSTKKTNGSIVHCTYITASGYCVIGPTNHNGTASHKTGNQGLGTDANPYRVFVPNVLNIGREYRENREQFNNTAREWTRRHAM</sequence>
<name>A0A183BU44_GLOPA</name>
<dbReference type="Proteomes" id="UP000050741">
    <property type="component" value="Unassembled WGS sequence"/>
</dbReference>
<proteinExistence type="predicted"/>
<accession>A0A183BU44</accession>
<keyword evidence="1" id="KW-1185">Reference proteome</keyword>
<protein>
    <submittedName>
        <fullName evidence="2">Transposase</fullName>
    </submittedName>
</protein>
<dbReference type="AlphaFoldDB" id="A0A183BU44"/>